<keyword evidence="1" id="KW-0732">Signal</keyword>
<dbReference type="Proteomes" id="UP000231343">
    <property type="component" value="Unassembled WGS sequence"/>
</dbReference>
<feature type="signal peptide" evidence="1">
    <location>
        <begin position="1"/>
        <end position="23"/>
    </location>
</feature>
<name>A0A2H0XX28_UNCSA</name>
<feature type="chain" id="PRO_5013755946" evidence="1">
    <location>
        <begin position="24"/>
        <end position="144"/>
    </location>
</feature>
<evidence type="ECO:0000313" key="2">
    <source>
        <dbReference type="EMBL" id="PIS29496.1"/>
    </source>
</evidence>
<protein>
    <submittedName>
        <fullName evidence="2">Uncharacterized protein</fullName>
    </submittedName>
</protein>
<accession>A0A2H0XX28</accession>
<comment type="caution">
    <text evidence="2">The sequence shown here is derived from an EMBL/GenBank/DDBJ whole genome shotgun (WGS) entry which is preliminary data.</text>
</comment>
<proteinExistence type="predicted"/>
<reference evidence="2 3" key="1">
    <citation type="submission" date="2017-09" db="EMBL/GenBank/DDBJ databases">
        <title>Depth-based differentiation of microbial function through sediment-hosted aquifers and enrichment of novel symbionts in the deep terrestrial subsurface.</title>
        <authorList>
            <person name="Probst A.J."/>
            <person name="Ladd B."/>
            <person name="Jarett J.K."/>
            <person name="Geller-Mcgrath D.E."/>
            <person name="Sieber C.M."/>
            <person name="Emerson J.B."/>
            <person name="Anantharaman K."/>
            <person name="Thomas B.C."/>
            <person name="Malmstrom R."/>
            <person name="Stieglmeier M."/>
            <person name="Klingl A."/>
            <person name="Woyke T."/>
            <person name="Ryan C.M."/>
            <person name="Banfield J.F."/>
        </authorList>
    </citation>
    <scope>NUCLEOTIDE SEQUENCE [LARGE SCALE GENOMIC DNA]</scope>
    <source>
        <strain evidence="2">CG08_land_8_20_14_0_20_45_16</strain>
    </source>
</reference>
<dbReference type="PROSITE" id="PS51257">
    <property type="entry name" value="PROKAR_LIPOPROTEIN"/>
    <property type="match status" value="1"/>
</dbReference>
<sequence length="144" mass="15110">MPKKNLFLLFSLLILFGCGRVVEIPAPTGGNETSPVQTDPIYIEDGITGGTFTSSDGNSSVAVPAGSIYAGLRANPTVAAATIDSGRMLAEGDTLASSAYELNLHSIDNFVTTNTVEVQLAFDTAAIPTDKLTSQYVYAEAYQP</sequence>
<dbReference type="AlphaFoldDB" id="A0A2H0XX28"/>
<evidence type="ECO:0000313" key="3">
    <source>
        <dbReference type="Proteomes" id="UP000231343"/>
    </source>
</evidence>
<evidence type="ECO:0000256" key="1">
    <source>
        <dbReference type="SAM" id="SignalP"/>
    </source>
</evidence>
<organism evidence="2 3">
    <name type="scientific">Candidatus Saganbacteria bacterium CG08_land_8_20_14_0_20_45_16</name>
    <dbReference type="NCBI Taxonomy" id="2014293"/>
    <lineage>
        <taxon>Bacteria</taxon>
        <taxon>Bacillati</taxon>
        <taxon>Saganbacteria</taxon>
    </lineage>
</organism>
<gene>
    <name evidence="2" type="ORF">COT42_05220</name>
</gene>
<dbReference type="EMBL" id="PEYM01000083">
    <property type="protein sequence ID" value="PIS29496.1"/>
    <property type="molecule type" value="Genomic_DNA"/>
</dbReference>